<dbReference type="SUPFAM" id="SSF55347">
    <property type="entry name" value="Glyceraldehyde-3-phosphate dehydrogenase-like, C-terminal domain"/>
    <property type="match status" value="1"/>
</dbReference>
<dbReference type="CDD" id="cd02274">
    <property type="entry name" value="DHDPR_N"/>
    <property type="match status" value="1"/>
</dbReference>
<dbReference type="AlphaFoldDB" id="A0A7C2WF63"/>
<reference evidence="16" key="1">
    <citation type="journal article" date="2020" name="mSystems">
        <title>Genome- and Community-Level Interaction Insights into Carbon Utilization and Element Cycling Functions of Hydrothermarchaeota in Hydrothermal Sediment.</title>
        <authorList>
            <person name="Zhou Z."/>
            <person name="Liu Y."/>
            <person name="Xu W."/>
            <person name="Pan J."/>
            <person name="Luo Z.H."/>
            <person name="Li M."/>
        </authorList>
    </citation>
    <scope>NUCLEOTIDE SEQUENCE [LARGE SCALE GENOMIC DNA]</scope>
    <source>
        <strain evidence="16">SpSt-192</strain>
    </source>
</reference>
<sequence>MLRIAIAGITGRMGRAVAELALADPAIALTGGLIRPEREGSIDLALPAGIRITADAQSVLRESDVLIDFTQPSATVRYAQACAEAGCALATGTTGLSEGQLDELHTAATRVPVLQAMNFSLGITVLRALLPLLARALADWDIEIIEHHHRHKRDAPSGTALALLEAIRDGHPETSSPVINGREGIAPRRPGEIGMHAIRGGGEPGRHSVLFGSEDELLELSHRVHSRRAYAAGALAAAKWLAGRPPGWYVLDDLLAERLGHLA</sequence>
<dbReference type="SUPFAM" id="SSF51735">
    <property type="entry name" value="NAD(P)-binding Rossmann-fold domains"/>
    <property type="match status" value="1"/>
</dbReference>
<evidence type="ECO:0000256" key="2">
    <source>
        <dbReference type="ARBA" id="ARBA00022490"/>
    </source>
</evidence>
<proteinExistence type="inferred from homology"/>
<organism evidence="16">
    <name type="scientific">Thermorudis sp</name>
    <dbReference type="NCBI Taxonomy" id="1969470"/>
    <lineage>
        <taxon>Bacteria</taxon>
        <taxon>Pseudomonadati</taxon>
        <taxon>Thermomicrobiota</taxon>
        <taxon>Thermomicrobia</taxon>
        <taxon>Thermomicrobia incertae sedis</taxon>
        <taxon>Thermorudis</taxon>
    </lineage>
</organism>
<dbReference type="InterPro" id="IPR023940">
    <property type="entry name" value="DHDPR_bac"/>
</dbReference>
<comment type="catalytic activity">
    <reaction evidence="11">
        <text>(S)-2,3,4,5-tetrahydrodipicolinate + NADP(+) + H2O = (2S,4S)-4-hydroxy-2,3,4,5-tetrahydrodipicolinate + NADPH + H(+)</text>
        <dbReference type="Rhea" id="RHEA:35331"/>
        <dbReference type="ChEBI" id="CHEBI:15377"/>
        <dbReference type="ChEBI" id="CHEBI:15378"/>
        <dbReference type="ChEBI" id="CHEBI:16845"/>
        <dbReference type="ChEBI" id="CHEBI:57783"/>
        <dbReference type="ChEBI" id="CHEBI:58349"/>
        <dbReference type="ChEBI" id="CHEBI:67139"/>
        <dbReference type="EC" id="1.17.1.8"/>
    </reaction>
</comment>
<dbReference type="GO" id="GO:0019877">
    <property type="term" value="P:diaminopimelate biosynthetic process"/>
    <property type="evidence" value="ECO:0007669"/>
    <property type="project" value="UniProtKB-KW"/>
</dbReference>
<evidence type="ECO:0000256" key="13">
    <source>
        <dbReference type="NCBIfam" id="TIGR00036"/>
    </source>
</evidence>
<evidence type="ECO:0000256" key="7">
    <source>
        <dbReference type="ARBA" id="ARBA00023027"/>
    </source>
</evidence>
<dbReference type="GO" id="GO:0009089">
    <property type="term" value="P:lysine biosynthetic process via diaminopimelate"/>
    <property type="evidence" value="ECO:0007669"/>
    <property type="project" value="UniProtKB-UniRule"/>
</dbReference>
<keyword evidence="8" id="KW-0457">Lysine biosynthesis</keyword>
<accession>A0A7C2WF63</accession>
<dbReference type="UniPathway" id="UPA00034">
    <property type="reaction ID" value="UER00018"/>
</dbReference>
<comment type="catalytic activity">
    <reaction evidence="12">
        <text>(S)-2,3,4,5-tetrahydrodipicolinate + NAD(+) + H2O = (2S,4S)-4-hydroxy-2,3,4,5-tetrahydrodipicolinate + NADH + H(+)</text>
        <dbReference type="Rhea" id="RHEA:35323"/>
        <dbReference type="ChEBI" id="CHEBI:15377"/>
        <dbReference type="ChEBI" id="CHEBI:15378"/>
        <dbReference type="ChEBI" id="CHEBI:16845"/>
        <dbReference type="ChEBI" id="CHEBI:57540"/>
        <dbReference type="ChEBI" id="CHEBI:57945"/>
        <dbReference type="ChEBI" id="CHEBI:67139"/>
        <dbReference type="EC" id="1.17.1.8"/>
    </reaction>
</comment>
<comment type="similarity">
    <text evidence="1">Belongs to the DapB family.</text>
</comment>
<evidence type="ECO:0000256" key="1">
    <source>
        <dbReference type="ARBA" id="ARBA00006642"/>
    </source>
</evidence>
<dbReference type="Pfam" id="PF01113">
    <property type="entry name" value="DapB_N"/>
    <property type="match status" value="1"/>
</dbReference>
<evidence type="ECO:0000256" key="4">
    <source>
        <dbReference type="ARBA" id="ARBA00022857"/>
    </source>
</evidence>
<keyword evidence="3" id="KW-0028">Amino-acid biosynthesis</keyword>
<dbReference type="GO" id="GO:0008839">
    <property type="term" value="F:4-hydroxy-tetrahydrodipicolinate reductase"/>
    <property type="evidence" value="ECO:0007669"/>
    <property type="project" value="UniProtKB-UniRule"/>
</dbReference>
<dbReference type="InterPro" id="IPR022664">
    <property type="entry name" value="DapB_N_CS"/>
</dbReference>
<keyword evidence="5" id="KW-0220">Diaminopimelate biosynthesis</keyword>
<evidence type="ECO:0000259" key="15">
    <source>
        <dbReference type="Pfam" id="PF05173"/>
    </source>
</evidence>
<dbReference type="NCBIfam" id="TIGR00036">
    <property type="entry name" value="dapB"/>
    <property type="match status" value="1"/>
</dbReference>
<dbReference type="InterPro" id="IPR000846">
    <property type="entry name" value="DapB_N"/>
</dbReference>
<keyword evidence="7" id="KW-0520">NAD</keyword>
<dbReference type="InterPro" id="IPR022663">
    <property type="entry name" value="DapB_C"/>
</dbReference>
<feature type="domain" description="Dihydrodipicolinate reductase N-terminal" evidence="14">
    <location>
        <begin position="3"/>
        <end position="119"/>
    </location>
</feature>
<evidence type="ECO:0000259" key="14">
    <source>
        <dbReference type="Pfam" id="PF01113"/>
    </source>
</evidence>
<dbReference type="PROSITE" id="PS01298">
    <property type="entry name" value="DAPB"/>
    <property type="match status" value="1"/>
</dbReference>
<evidence type="ECO:0000256" key="6">
    <source>
        <dbReference type="ARBA" id="ARBA00023002"/>
    </source>
</evidence>
<dbReference type="InterPro" id="IPR036291">
    <property type="entry name" value="NAD(P)-bd_dom_sf"/>
</dbReference>
<dbReference type="EC" id="1.17.1.8" evidence="10 13"/>
<name>A0A7C2WF63_9BACT</name>
<protein>
    <recommendedName>
        <fullName evidence="10 13">4-hydroxy-tetrahydrodipicolinate reductase</fullName>
        <ecNumber evidence="10 13">1.17.1.8</ecNumber>
    </recommendedName>
</protein>
<dbReference type="PANTHER" id="PTHR20836:SF0">
    <property type="entry name" value="4-HYDROXY-TETRAHYDRODIPICOLINATE REDUCTASE 1, CHLOROPLASTIC-RELATED"/>
    <property type="match status" value="1"/>
</dbReference>
<comment type="pathway">
    <text evidence="9">Amino-acid biosynthesis; L-lysine biosynthesis via DAP pathway; (S)-tetrahydrodipicolinate from L-aspartate: step 4/4.</text>
</comment>
<feature type="domain" description="Dihydrodipicolinate reductase C-terminal" evidence="15">
    <location>
        <begin position="122"/>
        <end position="255"/>
    </location>
</feature>
<gene>
    <name evidence="16" type="ORF">ENP13_09670</name>
</gene>
<dbReference type="Pfam" id="PF05173">
    <property type="entry name" value="DapB_C"/>
    <property type="match status" value="1"/>
</dbReference>
<dbReference type="HAMAP" id="MF_00102">
    <property type="entry name" value="DapB"/>
    <property type="match status" value="1"/>
</dbReference>
<keyword evidence="2" id="KW-0963">Cytoplasm</keyword>
<dbReference type="EMBL" id="DSID01000732">
    <property type="protein sequence ID" value="HEX71490.1"/>
    <property type="molecule type" value="Genomic_DNA"/>
</dbReference>
<keyword evidence="6 16" id="KW-0560">Oxidoreductase</keyword>
<evidence type="ECO:0000256" key="11">
    <source>
        <dbReference type="ARBA" id="ARBA00049080"/>
    </source>
</evidence>
<evidence type="ECO:0000256" key="3">
    <source>
        <dbReference type="ARBA" id="ARBA00022605"/>
    </source>
</evidence>
<keyword evidence="4" id="KW-0521">NADP</keyword>
<evidence type="ECO:0000256" key="9">
    <source>
        <dbReference type="ARBA" id="ARBA00037922"/>
    </source>
</evidence>
<dbReference type="PANTHER" id="PTHR20836">
    <property type="entry name" value="DIHYDRODIPICOLINATE REDUCTASE"/>
    <property type="match status" value="1"/>
</dbReference>
<dbReference type="Gene3D" id="3.30.360.10">
    <property type="entry name" value="Dihydrodipicolinate Reductase, domain 2"/>
    <property type="match status" value="1"/>
</dbReference>
<evidence type="ECO:0000256" key="8">
    <source>
        <dbReference type="ARBA" id="ARBA00023154"/>
    </source>
</evidence>
<evidence type="ECO:0000256" key="10">
    <source>
        <dbReference type="ARBA" id="ARBA00038983"/>
    </source>
</evidence>
<evidence type="ECO:0000256" key="5">
    <source>
        <dbReference type="ARBA" id="ARBA00022915"/>
    </source>
</evidence>
<evidence type="ECO:0000256" key="12">
    <source>
        <dbReference type="ARBA" id="ARBA00049396"/>
    </source>
</evidence>
<dbReference type="Gene3D" id="3.40.50.720">
    <property type="entry name" value="NAD(P)-binding Rossmann-like Domain"/>
    <property type="match status" value="1"/>
</dbReference>
<comment type="caution">
    <text evidence="16">The sequence shown here is derived from an EMBL/GenBank/DDBJ whole genome shotgun (WGS) entry which is preliminary data.</text>
</comment>
<feature type="non-terminal residue" evidence="16">
    <location>
        <position position="1"/>
    </location>
</feature>
<evidence type="ECO:0000313" key="16">
    <source>
        <dbReference type="EMBL" id="HEX71490.1"/>
    </source>
</evidence>
<dbReference type="PIRSF" id="PIRSF000161">
    <property type="entry name" value="DHPR"/>
    <property type="match status" value="1"/>
</dbReference>